<keyword evidence="2" id="KW-0081">Bacteriolytic enzyme</keyword>
<evidence type="ECO:0000256" key="2">
    <source>
        <dbReference type="ARBA" id="ARBA00022638"/>
    </source>
</evidence>
<sequence>MSDVPEALQPLKSWSHPFKDTNNPLLQLTQLAKAKAGFYPIGTSGLCHGGVHFDSGTAGALDQSSVHCLADGEVVAYRIDEHSPKTTYFIETGTVQKPFSCNFVLVRHRLQPPKIEGSPDVPPSLTFYSLYMHLQDWAVYHDDVTIARPAFWPEGETRRVKATVTDVHPGHSGQQGLNVRNQAHLGKVIGFLQRGAEVTVSGDGHYRKLENTNGPDVLKEADGSLRGYLSIHYLVPIAGGEYRVNGNPSLRVHAEASVSSATITELPNGTEVTISGEGECRKLVRVNQYVYFNSLEGAQEPMADRIVVLDQPVAIKAGDLIGHIGDYQDSGAEQPEKKLHVEVFSGDDVEDFIKDSRDWAQRLPADSKTWLKLAKGTAVVAHQACFSATQPPTLSAAHTPSATDLLVPKSLLDGLSAESKIAIPATSERKACNWYRLQGLLNDADNTLPDGWVREEVSVTPWVSPWSWEGYDVIFNYDTPRQALASFLRAVKRFSDEQLERHGPLADASDKGSMKTRLYDIIKRNHDGTITAEELKHAIGIPAYAQSLSQLIIYYESEWHHTSQKWDALDDVLGHSGSTPHLNWVAEKERIKQISWWGEVAEKVGLPLDGEVYHFHPVGLVVGMSTFRRMSDLIVRQGQVTFDAEGNDIPNSPYFSRRLHWPGGASGVTLGRGYDMRHRTRSGVCADLIAAGVDAVSAENFSRGAGLSDQVARDFVSANRDGFGEISKQAQRILFEDIVYPRYVVAAQQRYSSIVTPGSIAWEELNDRVRDVAVDLTYQQGSIWERQIPYVSVNDRSRFAQYIQDTPELVRYELGRNRVRYLRGGD</sequence>
<keyword evidence="1" id="KW-0929">Antimicrobial</keyword>
<organism evidence="3 4">
    <name type="scientific">Pseudomonas fluorescens</name>
    <dbReference type="NCBI Taxonomy" id="294"/>
    <lineage>
        <taxon>Bacteria</taxon>
        <taxon>Pseudomonadati</taxon>
        <taxon>Pseudomonadota</taxon>
        <taxon>Gammaproteobacteria</taxon>
        <taxon>Pseudomonadales</taxon>
        <taxon>Pseudomonadaceae</taxon>
        <taxon>Pseudomonas</taxon>
    </lineage>
</organism>
<dbReference type="Proteomes" id="UP000327167">
    <property type="component" value="Unassembled WGS sequence"/>
</dbReference>
<dbReference type="GO" id="GO:0042742">
    <property type="term" value="P:defense response to bacterium"/>
    <property type="evidence" value="ECO:0007669"/>
    <property type="project" value="UniProtKB-KW"/>
</dbReference>
<dbReference type="AlphaFoldDB" id="A0A5E6XXC3"/>
<dbReference type="EMBL" id="CABVHJ010000031">
    <property type="protein sequence ID" value="VVN45840.1"/>
    <property type="molecule type" value="Genomic_DNA"/>
</dbReference>
<gene>
    <name evidence="3" type="ORF">PS655_05812</name>
</gene>
<dbReference type="RefSeq" id="WP_150652856.1">
    <property type="nucleotide sequence ID" value="NZ_CABVHJ010000031.1"/>
</dbReference>
<reference evidence="3 4" key="1">
    <citation type="submission" date="2019-09" db="EMBL/GenBank/DDBJ databases">
        <authorList>
            <person name="Chandra G."/>
            <person name="Truman W A."/>
        </authorList>
    </citation>
    <scope>NUCLEOTIDE SEQUENCE [LARGE SCALE GENOMIC DNA]</scope>
    <source>
        <strain evidence="3">PS655</strain>
    </source>
</reference>
<dbReference type="InterPro" id="IPR023347">
    <property type="entry name" value="Lysozyme_dom_sf"/>
</dbReference>
<dbReference type="CDD" id="cd16903">
    <property type="entry name" value="pesticin_lyz-like"/>
    <property type="match status" value="1"/>
</dbReference>
<dbReference type="Gene3D" id="1.10.530.40">
    <property type="match status" value="1"/>
</dbReference>
<protein>
    <submittedName>
        <fullName evidence="3">Uncharacterized protein</fullName>
    </submittedName>
</protein>
<evidence type="ECO:0000313" key="3">
    <source>
        <dbReference type="EMBL" id="VVN45840.1"/>
    </source>
</evidence>
<accession>A0A5E6XXC3</accession>
<dbReference type="GO" id="GO:0003796">
    <property type="term" value="F:lysozyme activity"/>
    <property type="evidence" value="ECO:0007669"/>
    <property type="project" value="InterPro"/>
</dbReference>
<name>A0A5E6XXC3_PSEFL</name>
<proteinExistence type="predicted"/>
<evidence type="ECO:0000256" key="1">
    <source>
        <dbReference type="ARBA" id="ARBA00022529"/>
    </source>
</evidence>
<dbReference type="GO" id="GO:0031640">
    <property type="term" value="P:killing of cells of another organism"/>
    <property type="evidence" value="ECO:0007669"/>
    <property type="project" value="UniProtKB-KW"/>
</dbReference>
<evidence type="ECO:0000313" key="4">
    <source>
        <dbReference type="Proteomes" id="UP000327167"/>
    </source>
</evidence>